<dbReference type="EMBL" id="JFHC01000013">
    <property type="protein sequence ID" value="KDR42821.1"/>
    <property type="molecule type" value="Genomic_DNA"/>
</dbReference>
<organism evidence="1 2">
    <name type="scientific">Caballeronia glathei</name>
    <dbReference type="NCBI Taxonomy" id="60547"/>
    <lineage>
        <taxon>Bacteria</taxon>
        <taxon>Pseudomonadati</taxon>
        <taxon>Pseudomonadota</taxon>
        <taxon>Betaproteobacteria</taxon>
        <taxon>Burkholderiales</taxon>
        <taxon>Burkholderiaceae</taxon>
        <taxon>Caballeronia</taxon>
    </lineage>
</organism>
<evidence type="ECO:0000313" key="2">
    <source>
        <dbReference type="Proteomes" id="UP000027466"/>
    </source>
</evidence>
<dbReference type="Proteomes" id="UP000027466">
    <property type="component" value="Unassembled WGS sequence"/>
</dbReference>
<comment type="caution">
    <text evidence="1">The sequence shown here is derived from an EMBL/GenBank/DDBJ whole genome shotgun (WGS) entry which is preliminary data.</text>
</comment>
<gene>
    <name evidence="1" type="ORF">BG61_06535</name>
</gene>
<accession>A0A069PZC3</accession>
<proteinExistence type="predicted"/>
<evidence type="ECO:0000313" key="1">
    <source>
        <dbReference type="EMBL" id="KDR42821.1"/>
    </source>
</evidence>
<keyword evidence="2" id="KW-1185">Reference proteome</keyword>
<dbReference type="AlphaFoldDB" id="A0A069PZC3"/>
<sequence>MHRGCAVSMNAVKQEGDGESLHVDVVMSIEEVATGQRLFAENRRVEAMEEGLMTIERALNHCAHEARQLIDGRRGI</sequence>
<protein>
    <submittedName>
        <fullName evidence="1">Uncharacterized protein</fullName>
    </submittedName>
</protein>
<name>A0A069PZC3_9BURK</name>
<reference evidence="1 2" key="1">
    <citation type="submission" date="2014-03" db="EMBL/GenBank/DDBJ databases">
        <title>Draft Genome Sequences of Four Burkholderia Strains.</title>
        <authorList>
            <person name="Liu X.Y."/>
            <person name="Li C.X."/>
            <person name="Xu J.H."/>
        </authorList>
    </citation>
    <scope>NUCLEOTIDE SEQUENCE [LARGE SCALE GENOMIC DNA]</scope>
    <source>
        <strain evidence="1 2">DSM 50014</strain>
    </source>
</reference>